<evidence type="ECO:0000259" key="12">
    <source>
        <dbReference type="PROSITE" id="PS51643"/>
    </source>
</evidence>
<keyword evidence="8" id="KW-0067">ATP-binding</keyword>
<dbReference type="PROSITE" id="PS51192">
    <property type="entry name" value="HELICASE_ATP_BIND_1"/>
    <property type="match status" value="1"/>
</dbReference>
<dbReference type="InterPro" id="IPR001650">
    <property type="entry name" value="Helicase_C-like"/>
</dbReference>
<evidence type="ECO:0000256" key="8">
    <source>
        <dbReference type="ARBA" id="ARBA00022840"/>
    </source>
</evidence>
<dbReference type="Pfam" id="PF22590">
    <property type="entry name" value="Cas3-like_C_2"/>
    <property type="match status" value="1"/>
</dbReference>
<reference evidence="13 14" key="1">
    <citation type="submission" date="2014-05" db="EMBL/GenBank/DDBJ databases">
        <title>Draft Genome Sequence of Kitasatospora cheerisanensis KCTC 2395.</title>
        <authorList>
            <person name="Nam D.H."/>
        </authorList>
    </citation>
    <scope>NUCLEOTIDE SEQUENCE [LARGE SCALE GENOMIC DNA]</scope>
    <source>
        <strain evidence="13 14">KCTC 2395</strain>
    </source>
</reference>
<dbReference type="HOGENOM" id="CLU_250011_0_0_11"/>
<evidence type="ECO:0000256" key="4">
    <source>
        <dbReference type="ARBA" id="ARBA00022723"/>
    </source>
</evidence>
<keyword evidence="14" id="KW-1185">Reference proteome</keyword>
<comment type="similarity">
    <text evidence="2">In the central section; belongs to the CRISPR-associated helicase Cas3 family.</text>
</comment>
<dbReference type="InterPro" id="IPR054712">
    <property type="entry name" value="Cas3-like_dom"/>
</dbReference>
<feature type="compositionally biased region" description="Low complexity" evidence="10">
    <location>
        <begin position="1456"/>
        <end position="1466"/>
    </location>
</feature>
<dbReference type="PANTHER" id="PTHR47963">
    <property type="entry name" value="DEAD-BOX ATP-DEPENDENT RNA HELICASE 47, MITOCHONDRIAL"/>
    <property type="match status" value="1"/>
</dbReference>
<feature type="region of interest" description="Disordered" evidence="10">
    <location>
        <begin position="315"/>
        <end position="335"/>
    </location>
</feature>
<accession>A0A066YHC4</accession>
<evidence type="ECO:0000256" key="10">
    <source>
        <dbReference type="SAM" id="MobiDB-lite"/>
    </source>
</evidence>
<dbReference type="InterPro" id="IPR013381">
    <property type="entry name" value="CRISPR-assoc_prot_Cse1"/>
</dbReference>
<dbReference type="Gene3D" id="1.10.3210.30">
    <property type="match status" value="1"/>
</dbReference>
<dbReference type="SUPFAM" id="SSF52540">
    <property type="entry name" value="P-loop containing nucleoside triphosphate hydrolases"/>
    <property type="match status" value="1"/>
</dbReference>
<name>A0A066YHC4_9ACTN</name>
<keyword evidence="9" id="KW-0051">Antiviral defense</keyword>
<keyword evidence="3" id="KW-0540">Nuclease</keyword>
<dbReference type="InterPro" id="IPR038257">
    <property type="entry name" value="CRISPR-assoc_Cas3_HD_sf"/>
</dbReference>
<dbReference type="InterPro" id="IPR006474">
    <property type="entry name" value="Helicase_Cas3_CRISPR-ass_core"/>
</dbReference>
<evidence type="ECO:0000256" key="7">
    <source>
        <dbReference type="ARBA" id="ARBA00022806"/>
    </source>
</evidence>
<dbReference type="CDD" id="cd09641">
    <property type="entry name" value="Cas3''_I"/>
    <property type="match status" value="1"/>
</dbReference>
<evidence type="ECO:0000259" key="11">
    <source>
        <dbReference type="PROSITE" id="PS51192"/>
    </source>
</evidence>
<keyword evidence="6" id="KW-0378">Hydrolase</keyword>
<dbReference type="GO" id="GO:0005524">
    <property type="term" value="F:ATP binding"/>
    <property type="evidence" value="ECO:0007669"/>
    <property type="project" value="UniProtKB-KW"/>
</dbReference>
<evidence type="ECO:0000256" key="5">
    <source>
        <dbReference type="ARBA" id="ARBA00022741"/>
    </source>
</evidence>
<feature type="domain" description="Helicase ATP-binding" evidence="11">
    <location>
        <begin position="229"/>
        <end position="440"/>
    </location>
</feature>
<dbReference type="SMART" id="SM00490">
    <property type="entry name" value="HELICc"/>
    <property type="match status" value="1"/>
</dbReference>
<dbReference type="PANTHER" id="PTHR47963:SF9">
    <property type="entry name" value="CRISPR-ASSOCIATED ENDONUCLEASE_HELICASE CAS3"/>
    <property type="match status" value="1"/>
</dbReference>
<feature type="region of interest" description="Disordered" evidence="10">
    <location>
        <begin position="1454"/>
        <end position="1474"/>
    </location>
</feature>
<evidence type="ECO:0000313" key="13">
    <source>
        <dbReference type="EMBL" id="KDN80542.1"/>
    </source>
</evidence>
<dbReference type="InterPro" id="IPR014001">
    <property type="entry name" value="Helicase_ATP-bd"/>
</dbReference>
<dbReference type="InterPro" id="IPR041372">
    <property type="entry name" value="Cas3_C"/>
</dbReference>
<gene>
    <name evidence="13" type="ORF">KCH_76890</name>
</gene>
<dbReference type="GO" id="GO:0046872">
    <property type="term" value="F:metal ion binding"/>
    <property type="evidence" value="ECO:0007669"/>
    <property type="project" value="UniProtKB-KW"/>
</dbReference>
<evidence type="ECO:0000256" key="3">
    <source>
        <dbReference type="ARBA" id="ARBA00022722"/>
    </source>
</evidence>
<evidence type="ECO:0000313" key="14">
    <source>
        <dbReference type="Proteomes" id="UP000027178"/>
    </source>
</evidence>
<dbReference type="NCBIfam" id="TIGR01596">
    <property type="entry name" value="cas3_HD"/>
    <property type="match status" value="1"/>
</dbReference>
<comment type="caution">
    <text evidence="13">The sequence shown here is derived from an EMBL/GenBank/DDBJ whole genome shotgun (WGS) entry which is preliminary data.</text>
</comment>
<dbReference type="PATRIC" id="fig|1348663.4.peg.7428"/>
<dbReference type="Pfam" id="PF18395">
    <property type="entry name" value="Cas3_C"/>
    <property type="match status" value="1"/>
</dbReference>
<dbReference type="NCBIfam" id="TIGR01587">
    <property type="entry name" value="cas3_core"/>
    <property type="match status" value="1"/>
</dbReference>
<keyword evidence="7" id="KW-0347">Helicase</keyword>
<dbReference type="PROSITE" id="PS51643">
    <property type="entry name" value="HD_CAS3"/>
    <property type="match status" value="1"/>
</dbReference>
<evidence type="ECO:0000256" key="6">
    <source>
        <dbReference type="ARBA" id="ARBA00022801"/>
    </source>
</evidence>
<organism evidence="13 14">
    <name type="scientific">Kitasatospora cheerisanensis KCTC 2395</name>
    <dbReference type="NCBI Taxonomy" id="1348663"/>
    <lineage>
        <taxon>Bacteria</taxon>
        <taxon>Bacillati</taxon>
        <taxon>Actinomycetota</taxon>
        <taxon>Actinomycetes</taxon>
        <taxon>Kitasatosporales</taxon>
        <taxon>Streptomycetaceae</taxon>
        <taxon>Kitasatospora</taxon>
    </lineage>
</organism>
<dbReference type="InterPro" id="IPR050547">
    <property type="entry name" value="DEAD_box_RNA_helicases"/>
</dbReference>
<protein>
    <submittedName>
        <fullName evidence="13">CRISPR-associated helicase Cas3</fullName>
    </submittedName>
</protein>
<dbReference type="GO" id="GO:0004518">
    <property type="term" value="F:nuclease activity"/>
    <property type="evidence" value="ECO:0007669"/>
    <property type="project" value="UniProtKB-KW"/>
</dbReference>
<feature type="region of interest" description="Disordered" evidence="10">
    <location>
        <begin position="896"/>
        <end position="942"/>
    </location>
</feature>
<proteinExistence type="inferred from homology"/>
<dbReference type="NCBIfam" id="TIGR02547">
    <property type="entry name" value="casA_cse1"/>
    <property type="match status" value="1"/>
</dbReference>
<dbReference type="Pfam" id="PF18019">
    <property type="entry name" value="Cas3_HD"/>
    <property type="match status" value="1"/>
</dbReference>
<dbReference type="GO" id="GO:0003723">
    <property type="term" value="F:RNA binding"/>
    <property type="evidence" value="ECO:0007669"/>
    <property type="project" value="TreeGrafter"/>
</dbReference>
<dbReference type="Pfam" id="PF09481">
    <property type="entry name" value="CRISPR_Cse1"/>
    <property type="match status" value="1"/>
</dbReference>
<dbReference type="GO" id="GO:0051607">
    <property type="term" value="P:defense response to virus"/>
    <property type="evidence" value="ECO:0007669"/>
    <property type="project" value="UniProtKB-KW"/>
</dbReference>
<dbReference type="InterPro" id="IPR006483">
    <property type="entry name" value="CRISPR-assoc_Cas3_HD"/>
</dbReference>
<dbReference type="GO" id="GO:0003724">
    <property type="term" value="F:RNA helicase activity"/>
    <property type="evidence" value="ECO:0007669"/>
    <property type="project" value="TreeGrafter"/>
</dbReference>
<sequence>MVWAGLHDIGKITPSFQALVDAEFAKLASDPRYAEPSSPEYVRHEAATHWGLVDLLKVWGYPAEGRRMRSWTAHQAAQLLGGHHGCFERALLRKELDHPSAYLPGLGTAERWAEQRAAHAEAVRGIVGGSAVPRGGLSGWAAVVVLGLVVVADWLVSQVGVIEGRIPVEGWVADEGALRAHYDVAVSGATGWVAEAGLGRAVFPARAIEEMFDFETANPLQRSLAKELPALVSGPGLVLVTAPTGDGKSEAALFAASELARVSGSGGLYFALPTMATADAMFGRVRKFADDNLEGALGLMPVHGMARLSPLFKPAQGAGEGEEVRESRGISSQEGTSTEAAQWLWAGRRGLLAPLAVGTVDQALTGVLPVRYGFLRLFGLASKVVVVDEAHAYGPWMHSLLVRLLEWLGALRAPVVLLSATLTGRSASSLVEAYRRGAGFEDRAVVEPCYPGWLFVDAATGWVSKPRAVESDRARELVVERRPVRWDVHEDGVPAAGSRRAALVELVAPVVDGGGCVLVCCTTVEEAQRTFLFLREAFSGLAGSAGGLRLLHSRFPAFERERISGECEEAFGKGSGGGVRAGSVLVATQVVEQSLDLDFDLVVSDLAPLAQLLQRAGRGWRHKRGERPGWVGGRLRLVVLEPVGDHGGVRVPGSWGSVYDASLLVRTSTLLAGLGGRAVAVPGDVQGLVDAVYEDDFGRRLEESARREFERWDVRREAGELAEAQLADLVRIPAPGDVDGDWSVLTDAPEGVSEELLATRLGAETARVVFVYARSGGGVSLDREGRVRVPGWSRGRGVGRADAVEVLRHSVPLPAGWVVGESEGDGLAGPWARTAMLKGLRVVVLREDREGRWVGRVGGQELQLSDVGVTRGWRVDEPQRLAVPVVPDELPAGVAAAPAAEEPPPAAAEVASRDGAAGPEVPKDRSASRREPVVGGKQRRGRAVTVSDAPAVFNLVDEPWIPVRWCAGLPPLAEGGERPGAVGLRRLLVDAHEIEEIAVGLPPALAGLYRVLVAITARVTGLDERGPGLWGARRERVQDGGRFDAEAVGAYLDRYWHRFDVFDPVRPFLQDPRLAQQCDASNTAGVDKLVTTRPSGNNHAWFEHVAAGAPVLPGTAEAVLHLLVWHYFGPSGRCSSRTVGGVKAADAKAGPLRSTLSYHPQGESLFETLLANLVQPGGQVRREEDLCPWEQAELNDPLGVPARVQGPCSSLTGRSQHALLLVPDGDGRRVRDAFITWAWREKVAREGDPYLIWQLSKEGNSYPRPADSGRALWRDVDALLLSELPGESRPRRPEVFRTAPEVSEWLRVRALGFEQDGQAKDVQFVDASTPPVLGLSERRSPESAVLVSKLRAVGEMYGRRLELAVKRAWQQFTDAPKLKDCAWAVDAGARYWPAAEAEFWDRFGRRDFDGAGAVFRRLAEEAFEAVTARAVVSVRGARACEAARIELYGGRRKSVPAPAAGGSARRSASKEVAR</sequence>
<dbReference type="InterPro" id="IPR027417">
    <property type="entry name" value="P-loop_NTPase"/>
</dbReference>
<comment type="similarity">
    <text evidence="1">In the N-terminal section; belongs to the CRISPR-associated nuclease Cas3-HD family.</text>
</comment>
<keyword evidence="4" id="KW-0479">Metal-binding</keyword>
<dbReference type="Proteomes" id="UP000027178">
    <property type="component" value="Unassembled WGS sequence"/>
</dbReference>
<evidence type="ECO:0000256" key="2">
    <source>
        <dbReference type="ARBA" id="ARBA00009046"/>
    </source>
</evidence>
<dbReference type="eggNOG" id="COG1203">
    <property type="taxonomic scope" value="Bacteria"/>
</dbReference>
<keyword evidence="5" id="KW-0547">Nucleotide-binding</keyword>
<dbReference type="EMBL" id="JNBY01000172">
    <property type="protein sequence ID" value="KDN80542.1"/>
    <property type="molecule type" value="Genomic_DNA"/>
</dbReference>
<evidence type="ECO:0000256" key="1">
    <source>
        <dbReference type="ARBA" id="ARBA00006847"/>
    </source>
</evidence>
<dbReference type="SMART" id="SM00487">
    <property type="entry name" value="DEXDc"/>
    <property type="match status" value="1"/>
</dbReference>
<dbReference type="GO" id="GO:0016787">
    <property type="term" value="F:hydrolase activity"/>
    <property type="evidence" value="ECO:0007669"/>
    <property type="project" value="UniProtKB-KW"/>
</dbReference>
<evidence type="ECO:0000256" key="9">
    <source>
        <dbReference type="ARBA" id="ARBA00023118"/>
    </source>
</evidence>
<dbReference type="Gene3D" id="3.40.50.300">
    <property type="entry name" value="P-loop containing nucleotide triphosphate hydrolases"/>
    <property type="match status" value="2"/>
</dbReference>
<dbReference type="CDD" id="cd09729">
    <property type="entry name" value="Cse1_I-E"/>
    <property type="match status" value="1"/>
</dbReference>
<feature type="compositionally biased region" description="Basic and acidic residues" evidence="10">
    <location>
        <begin position="921"/>
        <end position="932"/>
    </location>
</feature>
<feature type="domain" description="HD Cas3-type" evidence="12">
    <location>
        <begin position="1"/>
        <end position="155"/>
    </location>
</feature>